<keyword evidence="3" id="KW-1185">Reference proteome</keyword>
<organism evidence="2 3">
    <name type="scientific">Olea europaea subsp. europaea</name>
    <dbReference type="NCBI Taxonomy" id="158383"/>
    <lineage>
        <taxon>Eukaryota</taxon>
        <taxon>Viridiplantae</taxon>
        <taxon>Streptophyta</taxon>
        <taxon>Embryophyta</taxon>
        <taxon>Tracheophyta</taxon>
        <taxon>Spermatophyta</taxon>
        <taxon>Magnoliopsida</taxon>
        <taxon>eudicotyledons</taxon>
        <taxon>Gunneridae</taxon>
        <taxon>Pentapetalae</taxon>
        <taxon>asterids</taxon>
        <taxon>lamiids</taxon>
        <taxon>Lamiales</taxon>
        <taxon>Oleaceae</taxon>
        <taxon>Oleeae</taxon>
        <taxon>Olea</taxon>
    </lineage>
</organism>
<evidence type="ECO:0000313" key="2">
    <source>
        <dbReference type="EMBL" id="CAA2971588.1"/>
    </source>
</evidence>
<dbReference type="PANTHER" id="PTHR33356">
    <property type="entry name" value="TIP41-LIKE PROTEIN"/>
    <property type="match status" value="1"/>
</dbReference>
<feature type="compositionally biased region" description="Polar residues" evidence="1">
    <location>
        <begin position="95"/>
        <end position="105"/>
    </location>
</feature>
<dbReference type="PANTHER" id="PTHR33356:SF17">
    <property type="entry name" value="TPX2 CENTRAL DOMAIN-CONTAINING PROTEIN"/>
    <property type="match status" value="1"/>
</dbReference>
<evidence type="ECO:0000313" key="3">
    <source>
        <dbReference type="Proteomes" id="UP000594638"/>
    </source>
</evidence>
<dbReference type="AlphaFoldDB" id="A0A8S0QYI9"/>
<evidence type="ECO:0000256" key="1">
    <source>
        <dbReference type="SAM" id="MobiDB-lite"/>
    </source>
</evidence>
<name>A0A8S0QYI9_OLEEU</name>
<reference evidence="2 3" key="1">
    <citation type="submission" date="2019-12" db="EMBL/GenBank/DDBJ databases">
        <authorList>
            <person name="Alioto T."/>
            <person name="Alioto T."/>
            <person name="Gomez Garrido J."/>
        </authorList>
    </citation>
    <scope>NUCLEOTIDE SEQUENCE [LARGE SCALE GENOMIC DNA]</scope>
</reference>
<comment type="caution">
    <text evidence="2">The sequence shown here is derived from an EMBL/GenBank/DDBJ whole genome shotgun (WGS) entry which is preliminary data.</text>
</comment>
<feature type="region of interest" description="Disordered" evidence="1">
    <location>
        <begin position="78"/>
        <end position="126"/>
    </location>
</feature>
<dbReference type="Gramene" id="OE9A096823T2">
    <property type="protein sequence ID" value="OE9A096823C2"/>
    <property type="gene ID" value="OE9A096823"/>
</dbReference>
<dbReference type="Proteomes" id="UP000594638">
    <property type="component" value="Unassembled WGS sequence"/>
</dbReference>
<gene>
    <name evidence="2" type="ORF">OLEA9_A096823</name>
</gene>
<accession>A0A8S0QYI9</accession>
<dbReference type="OrthoDB" id="1060058at2759"/>
<proteinExistence type="predicted"/>
<dbReference type="EMBL" id="CACTIH010002018">
    <property type="protein sequence ID" value="CAA2971588.1"/>
    <property type="molecule type" value="Genomic_DNA"/>
</dbReference>
<sequence>MADLVPGPEYCLPAEFLTDEDFVIENEKFNKKTESVSELCFPTEFPYDFGTYSMGSPETESDEEDLLAELTGSSFYQRLNPTKPQNLEKGWMMSGSPQSTLTQFRSWSGGSAGGSYNGSPNGPSQVPSPPTMFGIKNNKPWELIYQPVVRVPKHKLSGGDFPDPPRSLVQVQYPAQNPKAPVFHNTRFQQVRVDRSMNQPNMGCGMRYGQHQVYQNMGVRLVGGMGQAAYQTRPTQRFSGSGTEPVSFGGYGGGDRVGPGGGGGKRGCAGTGVFLPRRYGANNDMNAFPSDSRKKLASSTALFPDRIIHSLNKNIADVQSQSHYFIPDYDTLMSRRNALLIRQLGLSSSTRSSYPHQD</sequence>
<protein>
    <submittedName>
        <fullName evidence="2">Uncharacterized protein</fullName>
    </submittedName>
</protein>